<keyword evidence="7" id="KW-0492">Microsome</keyword>
<dbReference type="InterPro" id="IPR036400">
    <property type="entry name" value="Cyt_B5-like_heme/steroid_sf"/>
</dbReference>
<keyword evidence="2" id="KW-0813">Transport</keyword>
<dbReference type="GO" id="GO:0046872">
    <property type="term" value="F:metal ion binding"/>
    <property type="evidence" value="ECO:0007669"/>
    <property type="project" value="UniProtKB-KW"/>
</dbReference>
<keyword evidence="10" id="KW-0472">Membrane</keyword>
<organism evidence="16 17">
    <name type="scientific">Zosterops lateralis melanops</name>
    <dbReference type="NCBI Taxonomy" id="1220523"/>
    <lineage>
        <taxon>Eukaryota</taxon>
        <taxon>Metazoa</taxon>
        <taxon>Chordata</taxon>
        <taxon>Craniata</taxon>
        <taxon>Vertebrata</taxon>
        <taxon>Euteleostomi</taxon>
        <taxon>Archelosauria</taxon>
        <taxon>Archosauria</taxon>
        <taxon>Dinosauria</taxon>
        <taxon>Saurischia</taxon>
        <taxon>Theropoda</taxon>
        <taxon>Coelurosauria</taxon>
        <taxon>Aves</taxon>
        <taxon>Neognathae</taxon>
        <taxon>Neoaves</taxon>
        <taxon>Telluraves</taxon>
        <taxon>Australaves</taxon>
        <taxon>Passeriformes</taxon>
        <taxon>Sylvioidea</taxon>
        <taxon>Zosteropidae</taxon>
        <taxon>Zosterops</taxon>
    </lineage>
</organism>
<dbReference type="PRINTS" id="PR00363">
    <property type="entry name" value="CYTOCHROMEB5"/>
</dbReference>
<dbReference type="InterPro" id="IPR050668">
    <property type="entry name" value="Cytochrome_b5"/>
</dbReference>
<keyword evidence="8" id="KW-0249">Electron transport</keyword>
<dbReference type="SUPFAM" id="SSF55856">
    <property type="entry name" value="Cytochrome b5-like heme/steroid binding domain"/>
    <property type="match status" value="1"/>
</dbReference>
<keyword evidence="4" id="KW-0812">Transmembrane</keyword>
<dbReference type="Gene3D" id="3.10.120.10">
    <property type="entry name" value="Cytochrome b5-like heme/steroid binding domain"/>
    <property type="match status" value="1"/>
</dbReference>
<dbReference type="GO" id="GO:0020037">
    <property type="term" value="F:heme binding"/>
    <property type="evidence" value="ECO:0007669"/>
    <property type="project" value="TreeGrafter"/>
</dbReference>
<keyword evidence="5" id="KW-0479">Metal-binding</keyword>
<evidence type="ECO:0000256" key="6">
    <source>
        <dbReference type="ARBA" id="ARBA00022824"/>
    </source>
</evidence>
<sequence length="115" mass="12551">MAIAKGRKGGTRDEHPGGEEVLREQAGGDATENFEDVGHSTDARTMSESFIVGELHPDDRSKLQKPTETLITTVQSSSRYSMTSDVKLKVPHEFLKLKKLNSFYLLEAEISGGGA</sequence>
<comment type="subcellular location">
    <subcellularLocation>
        <location evidence="1">Endoplasmic reticulum membrane</location>
        <topology evidence="1">Single-pass membrane protein</topology>
        <orientation evidence="1">Cytoplasmic side</orientation>
    </subcellularLocation>
    <subcellularLocation>
        <location evidence="11">Microsome membrane</location>
        <topology evidence="11">Single-pass membrane protein</topology>
        <orientation evidence="11">Cytoplasmic side</orientation>
    </subcellularLocation>
</comment>
<keyword evidence="6" id="KW-0256">Endoplasmic reticulum</keyword>
<evidence type="ECO:0000256" key="14">
    <source>
        <dbReference type="SAM" id="MobiDB-lite"/>
    </source>
</evidence>
<feature type="domain" description="Cytochrome b5 heme-binding" evidence="15">
    <location>
        <begin position="13"/>
        <end position="56"/>
    </location>
</feature>
<dbReference type="Pfam" id="PF00173">
    <property type="entry name" value="Cyt-b5"/>
    <property type="match status" value="1"/>
</dbReference>
<evidence type="ECO:0000256" key="9">
    <source>
        <dbReference type="ARBA" id="ARBA00023004"/>
    </source>
</evidence>
<dbReference type="Proteomes" id="UP000694401">
    <property type="component" value="Unassembled WGS sequence"/>
</dbReference>
<feature type="compositionally biased region" description="Basic and acidic residues" evidence="14">
    <location>
        <begin position="10"/>
        <end position="23"/>
    </location>
</feature>
<evidence type="ECO:0000259" key="15">
    <source>
        <dbReference type="PROSITE" id="PS50255"/>
    </source>
</evidence>
<evidence type="ECO:0000256" key="7">
    <source>
        <dbReference type="ARBA" id="ARBA00022848"/>
    </source>
</evidence>
<dbReference type="GO" id="GO:0005789">
    <property type="term" value="C:endoplasmic reticulum membrane"/>
    <property type="evidence" value="ECO:0007669"/>
    <property type="project" value="UniProtKB-SubCell"/>
</dbReference>
<evidence type="ECO:0000256" key="3">
    <source>
        <dbReference type="ARBA" id="ARBA00022617"/>
    </source>
</evidence>
<keyword evidence="3" id="KW-0349">Heme</keyword>
<dbReference type="InterPro" id="IPR001199">
    <property type="entry name" value="Cyt_B5-like_heme/steroid-bd"/>
</dbReference>
<keyword evidence="9" id="KW-0408">Iron</keyword>
<dbReference type="PANTHER" id="PTHR19359">
    <property type="entry name" value="CYTOCHROME B5"/>
    <property type="match status" value="1"/>
</dbReference>
<evidence type="ECO:0000256" key="1">
    <source>
        <dbReference type="ARBA" id="ARBA00004131"/>
    </source>
</evidence>
<protein>
    <recommendedName>
        <fullName evidence="13">Cytochrome b5</fullName>
    </recommendedName>
</protein>
<reference evidence="16" key="2">
    <citation type="submission" date="2025-09" db="UniProtKB">
        <authorList>
            <consortium name="Ensembl"/>
        </authorList>
    </citation>
    <scope>IDENTIFICATION</scope>
</reference>
<dbReference type="AlphaFoldDB" id="A0A8D2Q1B3"/>
<evidence type="ECO:0000256" key="13">
    <source>
        <dbReference type="ARBA" id="ARBA00039806"/>
    </source>
</evidence>
<keyword evidence="17" id="KW-1185">Reference proteome</keyword>
<evidence type="ECO:0000256" key="4">
    <source>
        <dbReference type="ARBA" id="ARBA00022692"/>
    </source>
</evidence>
<accession>A0A8D2Q1B3</accession>
<evidence type="ECO:0000256" key="2">
    <source>
        <dbReference type="ARBA" id="ARBA00022448"/>
    </source>
</evidence>
<comment type="similarity">
    <text evidence="12">Belongs to the cytochrome b5 family.</text>
</comment>
<feature type="region of interest" description="Disordered" evidence="14">
    <location>
        <begin position="1"/>
        <end position="42"/>
    </location>
</feature>
<dbReference type="PANTHER" id="PTHR19359:SF150">
    <property type="entry name" value="CYTOCHROME B5"/>
    <property type="match status" value="1"/>
</dbReference>
<name>A0A8D2Q1B3_ZOSLA</name>
<dbReference type="Ensembl" id="ENSZLMT00000020958.1">
    <property type="protein sequence ID" value="ENSZLMP00000020409.1"/>
    <property type="gene ID" value="ENSZLMG00000014059.1"/>
</dbReference>
<proteinExistence type="inferred from homology"/>
<evidence type="ECO:0000313" key="16">
    <source>
        <dbReference type="Ensembl" id="ENSZLMP00000020409.1"/>
    </source>
</evidence>
<dbReference type="PROSITE" id="PS50255">
    <property type="entry name" value="CYTOCHROME_B5_2"/>
    <property type="match status" value="1"/>
</dbReference>
<evidence type="ECO:0000256" key="5">
    <source>
        <dbReference type="ARBA" id="ARBA00022723"/>
    </source>
</evidence>
<evidence type="ECO:0000256" key="8">
    <source>
        <dbReference type="ARBA" id="ARBA00022982"/>
    </source>
</evidence>
<evidence type="ECO:0000313" key="17">
    <source>
        <dbReference type="Proteomes" id="UP000694401"/>
    </source>
</evidence>
<evidence type="ECO:0000256" key="11">
    <source>
        <dbReference type="ARBA" id="ARBA00037877"/>
    </source>
</evidence>
<evidence type="ECO:0000256" key="10">
    <source>
        <dbReference type="ARBA" id="ARBA00023136"/>
    </source>
</evidence>
<reference evidence="16" key="1">
    <citation type="submission" date="2025-08" db="UniProtKB">
        <authorList>
            <consortium name="Ensembl"/>
        </authorList>
    </citation>
    <scope>IDENTIFICATION</scope>
</reference>
<evidence type="ECO:0000256" key="12">
    <source>
        <dbReference type="ARBA" id="ARBA00038168"/>
    </source>
</evidence>